<dbReference type="SMART" id="SM00054">
    <property type="entry name" value="EFh"/>
    <property type="match status" value="2"/>
</dbReference>
<feature type="domain" description="EF-hand" evidence="3">
    <location>
        <begin position="34"/>
        <end position="69"/>
    </location>
</feature>
<dbReference type="CDD" id="cd00051">
    <property type="entry name" value="EFh"/>
    <property type="match status" value="1"/>
</dbReference>
<dbReference type="SUPFAM" id="SSF47473">
    <property type="entry name" value="EF-hand"/>
    <property type="match status" value="1"/>
</dbReference>
<dbReference type="GO" id="GO:0005509">
    <property type="term" value="F:calcium ion binding"/>
    <property type="evidence" value="ECO:0007669"/>
    <property type="project" value="InterPro"/>
</dbReference>
<dbReference type="AlphaFoldDB" id="A0A822YXC0"/>
<evidence type="ECO:0000256" key="1">
    <source>
        <dbReference type="ARBA" id="ARBA00022737"/>
    </source>
</evidence>
<dbReference type="InterPro" id="IPR050230">
    <property type="entry name" value="CALM/Myosin/TropC-like"/>
</dbReference>
<protein>
    <recommendedName>
        <fullName evidence="3">EF-hand domain-containing protein</fullName>
    </recommendedName>
</protein>
<evidence type="ECO:0000313" key="5">
    <source>
        <dbReference type="Proteomes" id="UP000607653"/>
    </source>
</evidence>
<evidence type="ECO:0000256" key="2">
    <source>
        <dbReference type="SAM" id="MobiDB-lite"/>
    </source>
</evidence>
<proteinExistence type="predicted"/>
<keyword evidence="5" id="KW-1185">Reference proteome</keyword>
<dbReference type="Pfam" id="PF13499">
    <property type="entry name" value="EF-hand_7"/>
    <property type="match status" value="1"/>
</dbReference>
<feature type="compositionally biased region" description="Basic and acidic residues" evidence="2">
    <location>
        <begin position="1"/>
        <end position="21"/>
    </location>
</feature>
<dbReference type="InterPro" id="IPR002048">
    <property type="entry name" value="EF_hand_dom"/>
</dbReference>
<keyword evidence="1" id="KW-0677">Repeat</keyword>
<dbReference type="PROSITE" id="PS50222">
    <property type="entry name" value="EF_HAND_2"/>
    <property type="match status" value="1"/>
</dbReference>
<name>A0A822YXC0_NELNU</name>
<dbReference type="Gene3D" id="1.10.238.10">
    <property type="entry name" value="EF-hand"/>
    <property type="match status" value="1"/>
</dbReference>
<evidence type="ECO:0000313" key="4">
    <source>
        <dbReference type="EMBL" id="DAD33878.1"/>
    </source>
</evidence>
<dbReference type="Proteomes" id="UP000607653">
    <property type="component" value="Unassembled WGS sequence"/>
</dbReference>
<comment type="caution">
    <text evidence="4">The sequence shown here is derived from an EMBL/GenBank/DDBJ whole genome shotgun (WGS) entry which is preliminary data.</text>
</comment>
<dbReference type="InterPro" id="IPR011992">
    <property type="entry name" value="EF-hand-dom_pair"/>
</dbReference>
<accession>A0A822YXC0</accession>
<feature type="region of interest" description="Disordered" evidence="2">
    <location>
        <begin position="1"/>
        <end position="33"/>
    </location>
</feature>
<dbReference type="EMBL" id="DUZY01000003">
    <property type="protein sequence ID" value="DAD33878.1"/>
    <property type="molecule type" value="Genomic_DNA"/>
</dbReference>
<evidence type="ECO:0000259" key="3">
    <source>
        <dbReference type="PROSITE" id="PS50222"/>
    </source>
</evidence>
<organism evidence="4 5">
    <name type="scientific">Nelumbo nucifera</name>
    <name type="common">Sacred lotus</name>
    <dbReference type="NCBI Taxonomy" id="4432"/>
    <lineage>
        <taxon>Eukaryota</taxon>
        <taxon>Viridiplantae</taxon>
        <taxon>Streptophyta</taxon>
        <taxon>Embryophyta</taxon>
        <taxon>Tracheophyta</taxon>
        <taxon>Spermatophyta</taxon>
        <taxon>Magnoliopsida</taxon>
        <taxon>Proteales</taxon>
        <taxon>Nelumbonaceae</taxon>
        <taxon>Nelumbo</taxon>
    </lineage>
</organism>
<dbReference type="PANTHER" id="PTHR23048">
    <property type="entry name" value="MYOSIN LIGHT CHAIN 1, 3"/>
    <property type="match status" value="1"/>
</dbReference>
<sequence length="103" mass="11840">MTKIRENKYRSSRSPEREPTMSKKSGSSVALDAEKREEIERVFRRFNVNGDKKISSKELGDVLRALGIEVSTDEVKRVMEEVDTDDNGFIDLKESNFLSTLRL</sequence>
<gene>
    <name evidence="4" type="ORF">HUJ06_012729</name>
</gene>
<dbReference type="PANTHER" id="PTHR23048:SF0">
    <property type="entry name" value="CALMODULIN LIKE 3"/>
    <property type="match status" value="1"/>
</dbReference>
<reference evidence="4 5" key="1">
    <citation type="journal article" date="2020" name="Mol. Biol. Evol.">
        <title>Distinct Expression and Methylation Patterns for Genes with Different Fates following a Single Whole-Genome Duplication in Flowering Plants.</title>
        <authorList>
            <person name="Shi T."/>
            <person name="Rahmani R.S."/>
            <person name="Gugger P.F."/>
            <person name="Wang M."/>
            <person name="Li H."/>
            <person name="Zhang Y."/>
            <person name="Li Z."/>
            <person name="Wang Q."/>
            <person name="Van de Peer Y."/>
            <person name="Marchal K."/>
            <person name="Chen J."/>
        </authorList>
    </citation>
    <scope>NUCLEOTIDE SEQUENCE [LARGE SCALE GENOMIC DNA]</scope>
    <source>
        <tissue evidence="4">Leaf</tissue>
    </source>
</reference>